<dbReference type="RefSeq" id="WP_378258853.1">
    <property type="nucleotide sequence ID" value="NZ_JBHSJV010000001.1"/>
</dbReference>
<feature type="domain" description="PKD/Chitinase" evidence="2">
    <location>
        <begin position="1423"/>
        <end position="1507"/>
    </location>
</feature>
<protein>
    <recommendedName>
        <fullName evidence="2">PKD/Chitinase domain-containing protein</fullName>
    </recommendedName>
</protein>
<dbReference type="Proteomes" id="UP001597459">
    <property type="component" value="Unassembled WGS sequence"/>
</dbReference>
<accession>A0ABW5N662</accession>
<evidence type="ECO:0000313" key="3">
    <source>
        <dbReference type="EMBL" id="MFD2591010.1"/>
    </source>
</evidence>
<evidence type="ECO:0000256" key="1">
    <source>
        <dbReference type="SAM" id="SignalP"/>
    </source>
</evidence>
<reference evidence="4" key="1">
    <citation type="journal article" date="2019" name="Int. J. Syst. Evol. Microbiol.">
        <title>The Global Catalogue of Microorganisms (GCM) 10K type strain sequencing project: providing services to taxonomists for standard genome sequencing and annotation.</title>
        <authorList>
            <consortium name="The Broad Institute Genomics Platform"/>
            <consortium name="The Broad Institute Genome Sequencing Center for Infectious Disease"/>
            <person name="Wu L."/>
            <person name="Ma J."/>
        </authorList>
    </citation>
    <scope>NUCLEOTIDE SEQUENCE [LARGE SCALE GENOMIC DNA]</scope>
    <source>
        <strain evidence="4">KCTC 42423</strain>
    </source>
</reference>
<feature type="signal peptide" evidence="1">
    <location>
        <begin position="1"/>
        <end position="25"/>
    </location>
</feature>
<organism evidence="3 4">
    <name type="scientific">Aquimarina hainanensis</name>
    <dbReference type="NCBI Taxonomy" id="1578017"/>
    <lineage>
        <taxon>Bacteria</taxon>
        <taxon>Pseudomonadati</taxon>
        <taxon>Bacteroidota</taxon>
        <taxon>Flavobacteriia</taxon>
        <taxon>Flavobacteriales</taxon>
        <taxon>Flavobacteriaceae</taxon>
        <taxon>Aquimarina</taxon>
    </lineage>
</organism>
<evidence type="ECO:0000259" key="2">
    <source>
        <dbReference type="SMART" id="SM00089"/>
    </source>
</evidence>
<dbReference type="EMBL" id="JBHULX010000013">
    <property type="protein sequence ID" value="MFD2591010.1"/>
    <property type="molecule type" value="Genomic_DNA"/>
</dbReference>
<name>A0ABW5N662_9FLAO</name>
<dbReference type="InterPro" id="IPR022409">
    <property type="entry name" value="PKD/Chitinase_dom"/>
</dbReference>
<dbReference type="SMART" id="SM00089">
    <property type="entry name" value="PKD"/>
    <property type="match status" value="2"/>
</dbReference>
<feature type="domain" description="PKD/Chitinase" evidence="2">
    <location>
        <begin position="1246"/>
        <end position="1327"/>
    </location>
</feature>
<dbReference type="SUPFAM" id="SSF49299">
    <property type="entry name" value="PKD domain"/>
    <property type="match status" value="1"/>
</dbReference>
<comment type="caution">
    <text evidence="3">The sequence shown here is derived from an EMBL/GenBank/DDBJ whole genome shotgun (WGS) entry which is preliminary data.</text>
</comment>
<sequence>MKKTFLLCSLLVYCLLLQARQNSQANPLNDIEQVFPVSPEAASLGRYGDVPVNLATGKINYTIPVYTIRIGDFQWPVYLSYNYSGLVTEQDHPMTGLGWDLIASGRITRQVRGMDDQYGNQSYKATAIIPYLQGAYDHLSGTAAYRDKQYQIYDNIANRNFDGQQDLYSINASGLGGSFVFNEKNEIVFLQHKNYKVQKNGDSFTIIDDKGITYYFTVHEIGTYQYSVGPESVNRSVPVSYLLTQVQLPNNKGSIYFEYVSGGIYRKKVYSESKTKDGATGGTPPVIVDYRESSSSQYLLKKIRFPNGEVRFDISSGGLDQEMPVHTLNKVSVWDKTQEIVSYNLSYNDPTKNRKTLLGITKDKGIVQTPWYQFEYHPFPNRLPSSSNFKYQDAWGYYNGNASSLLSIENRIINYQKTLSGALKKIIYPTRGYSLINYEQNRVPSTSPGISDFYTYSRNKTISKRVKAGQGHRKTIDTIVTIPSNQIIEVNMGARMYLYDPNNPATTPNIGLQGAEASIEIACLDCINPSQLIGGVHITGEDTGAQCEATGCPSNYSKTNPVVFRSVSQGARIRIRGSIYAPVKREVQVNFSIKYEELINQVGERYSYVGGVRVRDTEDCDNNGNCKKTRYKYKLADGTESGILTGARPVYSYTTSYFDGINRSVLKTHTVSNSMRDFASYQGAPVLYKRVESIIETGENGKEVRHYSLATNNYTGFPFVTTLNNDWKKGHLLKLEVFKRKNGAFVLVRETTNQYEEFFPYGKGKFSSMKAYGMLVGKHYYSNTYGDPRHYNENYYIDYPKEYRLVETRTKEFLENKTMDRQSSYSYDTPYGQLKKQVTTDSQNNEISSTYLYPYDKAGAVNNALRHQNRISTAIEVSTARNDELLQTQSTEFKNWENGLLLPSYTKVAKGNKEAVVTLRYHRYDETGNPIEVSRENGSSQVLIWGYQNQLPVAKIENASYNDVAPYVANLKTASNADTDHCRQPGCKEQLLREALDNVREQLPDAMVTSYTYDPLIGVTSITDPRGNTIYHTYDAFSRLSYTEDHNGHVLQKYSYNYDGEKEAIYGAFSIAIDGETQVQLNSSIQYRASVTRSNASDRFIYTWWVDNVEVSCGAQSQINKAFNQVGNHQIRLKVVDTQTKEAKTVSKNIEVVYPVVQTPVVIASATYTIKGTPVVFTTTSGGGSGSFRYQWYVNNSLQDNTAARFDFSNSTAGTYSVYSKITDTKTGISKNSAIKKIYTYTPLSTSKVTTSETAVVQGTKVTYKVSELNGGSGDYNYKWYVNNSLQTINNPMLSYTHTTTGAFSVYVKVEDAKVVNHTKNSTTKELNVYNSLTTPKLISDYTHLEKGTTITFTASGINGGSGSRRNEWYINNTKQSDTGIKLVEVFSNTGTYTIKYRVIDTKISGHFKEKSKTIYVYTPLNRPTVSANKTHIIEGNSIRFTTNGIAGGSGHRTYKWYVNNQLQSATGVHFEKSFSTDGTYTIKFLVLDTKTGKSIERSRTIYVYNPLNTGAISVPSTTTVNNSASFNINSTGAGGSYTYTWTVKSNWKTHTSTSKSFNLKMNYDYYGTNIKVSCKVLEVKTGVSKTTSKTIIVNGAPPLGGSFSQETIHNNHYHQDYMIEAIVSNGSGHYSYTWYRDGAVVRNNPYGPQKIMVELNCDNKSDGLKCVIRDERTQKTKTIERSYNFTRSCNGGDIPH</sequence>
<proteinExistence type="predicted"/>
<keyword evidence="4" id="KW-1185">Reference proteome</keyword>
<keyword evidence="1" id="KW-0732">Signal</keyword>
<evidence type="ECO:0000313" key="4">
    <source>
        <dbReference type="Proteomes" id="UP001597459"/>
    </source>
</evidence>
<feature type="chain" id="PRO_5046290987" description="PKD/Chitinase domain-containing protein" evidence="1">
    <location>
        <begin position="26"/>
        <end position="1697"/>
    </location>
</feature>
<dbReference type="InterPro" id="IPR035986">
    <property type="entry name" value="PKD_dom_sf"/>
</dbReference>
<gene>
    <name evidence="3" type="ORF">ACFSTE_09220</name>
</gene>
<dbReference type="CDD" id="cd00146">
    <property type="entry name" value="PKD"/>
    <property type="match status" value="1"/>
</dbReference>